<dbReference type="AlphaFoldDB" id="A0A3D9HVX6"/>
<dbReference type="GO" id="GO:0005829">
    <property type="term" value="C:cytosol"/>
    <property type="evidence" value="ECO:0007669"/>
    <property type="project" value="TreeGrafter"/>
</dbReference>
<dbReference type="EMBL" id="QRDW01000001">
    <property type="protein sequence ID" value="RED53565.1"/>
    <property type="molecule type" value="Genomic_DNA"/>
</dbReference>
<sequence>MNLSHAPCQLSIDLNALRENYRLIDRETGNARVSAVVKYNAYGLGIEAVVRTLWDEGCKTFLTAQLDEALQVRSVLADAEVIALNGLMSGEEQVYLENNLLPTLNDPGQLQRWADFCRAYDRTLPAALHFDTGMSRLGFAPAEYRELAEKTDRLNGIDCRYLFSHLACAEQADHPMNIAQRDEFARVIRAFPAMTHALAASSGVFLGPEWHFGMVRTGLALYGGNPNLKMTNPMRQVVKLKGKILQIREIDAPETVGYGALYTAPGKQKIATIGAGYADGYPRRLSDQAVVMYQGQALPVVGRVSMDLTTVDVTDVPGVVAGDMLDLIGPGQDINDLAVQADTIPYEILTSLGARYPRVYEGE</sequence>
<evidence type="ECO:0000256" key="3">
    <source>
        <dbReference type="ARBA" id="ARBA00013089"/>
    </source>
</evidence>
<feature type="binding site" evidence="6 8">
    <location>
        <position position="306"/>
    </location>
    <ligand>
        <name>substrate</name>
    </ligand>
</feature>
<keyword evidence="4 6" id="KW-0663">Pyridoxal phosphate</keyword>
<keyword evidence="11" id="KW-1185">Reference proteome</keyword>
<evidence type="ECO:0000313" key="11">
    <source>
        <dbReference type="Proteomes" id="UP000256845"/>
    </source>
</evidence>
<dbReference type="SUPFAM" id="SSF50621">
    <property type="entry name" value="Alanine racemase C-terminal domain-like"/>
    <property type="match status" value="1"/>
</dbReference>
<dbReference type="OrthoDB" id="9813814at2"/>
<proteinExistence type="inferred from homology"/>
<feature type="modified residue" description="N6-(pyridoxal phosphate)lysine" evidence="6 7">
    <location>
        <position position="38"/>
    </location>
</feature>
<evidence type="ECO:0000256" key="7">
    <source>
        <dbReference type="PIRSR" id="PIRSR600821-50"/>
    </source>
</evidence>
<comment type="pathway">
    <text evidence="6">Amino-acid biosynthesis; D-alanine biosynthesis; D-alanine from L-alanine: step 1/1.</text>
</comment>
<dbReference type="InterPro" id="IPR011079">
    <property type="entry name" value="Ala_racemase_C"/>
</dbReference>
<dbReference type="SUPFAM" id="SSF51419">
    <property type="entry name" value="PLP-binding barrel"/>
    <property type="match status" value="1"/>
</dbReference>
<feature type="binding site" evidence="6 8">
    <location>
        <position position="136"/>
    </location>
    <ligand>
        <name>substrate</name>
    </ligand>
</feature>
<comment type="catalytic activity">
    <reaction evidence="1 6">
        <text>L-alanine = D-alanine</text>
        <dbReference type="Rhea" id="RHEA:20249"/>
        <dbReference type="ChEBI" id="CHEBI:57416"/>
        <dbReference type="ChEBI" id="CHEBI:57972"/>
        <dbReference type="EC" id="5.1.1.1"/>
    </reaction>
</comment>
<dbReference type="PANTHER" id="PTHR30511">
    <property type="entry name" value="ALANINE RACEMASE"/>
    <property type="match status" value="1"/>
</dbReference>
<reference evidence="10 11" key="1">
    <citation type="submission" date="2018-07" db="EMBL/GenBank/DDBJ databases">
        <title>Genomic Encyclopedia of Type Strains, Phase III (KMG-III): the genomes of soil and plant-associated and newly described type strains.</title>
        <authorList>
            <person name="Whitman W."/>
        </authorList>
    </citation>
    <scope>NUCLEOTIDE SEQUENCE [LARGE SCALE GENOMIC DNA]</scope>
    <source>
        <strain evidence="10 11">CECT 8488</strain>
    </source>
</reference>
<evidence type="ECO:0000259" key="9">
    <source>
        <dbReference type="SMART" id="SM01005"/>
    </source>
</evidence>
<dbReference type="InterPro" id="IPR000821">
    <property type="entry name" value="Ala_racemase"/>
</dbReference>
<dbReference type="PRINTS" id="PR00992">
    <property type="entry name" value="ALARACEMASE"/>
</dbReference>
<accession>A0A3D9HVX6</accession>
<evidence type="ECO:0000256" key="1">
    <source>
        <dbReference type="ARBA" id="ARBA00000316"/>
    </source>
</evidence>
<evidence type="ECO:0000256" key="5">
    <source>
        <dbReference type="ARBA" id="ARBA00023235"/>
    </source>
</evidence>
<evidence type="ECO:0000256" key="2">
    <source>
        <dbReference type="ARBA" id="ARBA00001933"/>
    </source>
</evidence>
<dbReference type="Gene3D" id="3.20.20.10">
    <property type="entry name" value="Alanine racemase"/>
    <property type="match status" value="1"/>
</dbReference>
<dbReference type="CDD" id="cd00430">
    <property type="entry name" value="PLPDE_III_AR"/>
    <property type="match status" value="1"/>
</dbReference>
<comment type="similarity">
    <text evidence="6">Belongs to the alanine racemase family.</text>
</comment>
<dbReference type="Pfam" id="PF01168">
    <property type="entry name" value="Ala_racemase_N"/>
    <property type="match status" value="1"/>
</dbReference>
<feature type="active site" description="Proton acceptor; specific for L-alanine" evidence="6">
    <location>
        <position position="258"/>
    </location>
</feature>
<dbReference type="GO" id="GO:0008784">
    <property type="term" value="F:alanine racemase activity"/>
    <property type="evidence" value="ECO:0007669"/>
    <property type="project" value="UniProtKB-UniRule"/>
</dbReference>
<gene>
    <name evidence="10" type="ORF">DFP90_101356</name>
</gene>
<dbReference type="InterPro" id="IPR029066">
    <property type="entry name" value="PLP-binding_barrel"/>
</dbReference>
<evidence type="ECO:0000256" key="8">
    <source>
        <dbReference type="PIRSR" id="PIRSR600821-52"/>
    </source>
</evidence>
<comment type="function">
    <text evidence="6">Catalyzes the interconversion of L-alanine and D-alanine. May also act on other amino acids.</text>
</comment>
<name>A0A3D9HVX6_9PROT</name>
<organism evidence="10 11">
    <name type="scientific">Aestuariispira insulae</name>
    <dbReference type="NCBI Taxonomy" id="1461337"/>
    <lineage>
        <taxon>Bacteria</taxon>
        <taxon>Pseudomonadati</taxon>
        <taxon>Pseudomonadota</taxon>
        <taxon>Alphaproteobacteria</taxon>
        <taxon>Rhodospirillales</taxon>
        <taxon>Kiloniellaceae</taxon>
        <taxon>Aestuariispira</taxon>
    </lineage>
</organism>
<dbReference type="Proteomes" id="UP000256845">
    <property type="component" value="Unassembled WGS sequence"/>
</dbReference>
<evidence type="ECO:0000313" key="10">
    <source>
        <dbReference type="EMBL" id="RED53565.1"/>
    </source>
</evidence>
<dbReference type="GO" id="GO:0030632">
    <property type="term" value="P:D-alanine biosynthetic process"/>
    <property type="evidence" value="ECO:0007669"/>
    <property type="project" value="UniProtKB-UniRule"/>
</dbReference>
<dbReference type="Pfam" id="PF00842">
    <property type="entry name" value="Ala_racemase_C"/>
    <property type="match status" value="1"/>
</dbReference>
<dbReference type="Gene3D" id="2.40.37.10">
    <property type="entry name" value="Lyase, Ornithine Decarboxylase, Chain A, domain 1"/>
    <property type="match status" value="1"/>
</dbReference>
<feature type="active site" description="Proton acceptor; specific for D-alanine" evidence="6">
    <location>
        <position position="38"/>
    </location>
</feature>
<protein>
    <recommendedName>
        <fullName evidence="3 6">Alanine racemase</fullName>
        <ecNumber evidence="3 6">5.1.1.1</ecNumber>
    </recommendedName>
</protein>
<comment type="cofactor">
    <cofactor evidence="2 6 7">
        <name>pyridoxal 5'-phosphate</name>
        <dbReference type="ChEBI" id="CHEBI:597326"/>
    </cofactor>
</comment>
<dbReference type="UniPathway" id="UPA00042">
    <property type="reaction ID" value="UER00497"/>
</dbReference>
<dbReference type="RefSeq" id="WP_115934692.1">
    <property type="nucleotide sequence ID" value="NZ_QRDW01000001.1"/>
</dbReference>
<dbReference type="InterPro" id="IPR001608">
    <property type="entry name" value="Ala_racemase_N"/>
</dbReference>
<dbReference type="PANTHER" id="PTHR30511:SF0">
    <property type="entry name" value="ALANINE RACEMASE, CATABOLIC-RELATED"/>
    <property type="match status" value="1"/>
</dbReference>
<evidence type="ECO:0000256" key="6">
    <source>
        <dbReference type="HAMAP-Rule" id="MF_01201"/>
    </source>
</evidence>
<dbReference type="NCBIfam" id="TIGR00492">
    <property type="entry name" value="alr"/>
    <property type="match status" value="1"/>
</dbReference>
<evidence type="ECO:0000256" key="4">
    <source>
        <dbReference type="ARBA" id="ARBA00022898"/>
    </source>
</evidence>
<feature type="domain" description="Alanine racemase C-terminal" evidence="9">
    <location>
        <begin position="237"/>
        <end position="361"/>
    </location>
</feature>
<dbReference type="SMART" id="SM01005">
    <property type="entry name" value="Ala_racemase_C"/>
    <property type="match status" value="1"/>
</dbReference>
<dbReference type="EC" id="5.1.1.1" evidence="3 6"/>
<comment type="caution">
    <text evidence="10">The sequence shown here is derived from an EMBL/GenBank/DDBJ whole genome shotgun (WGS) entry which is preliminary data.</text>
</comment>
<keyword evidence="5 6" id="KW-0413">Isomerase</keyword>
<dbReference type="HAMAP" id="MF_01201">
    <property type="entry name" value="Ala_racemase"/>
    <property type="match status" value="1"/>
</dbReference>
<dbReference type="GO" id="GO:0030170">
    <property type="term" value="F:pyridoxal phosphate binding"/>
    <property type="evidence" value="ECO:0007669"/>
    <property type="project" value="UniProtKB-UniRule"/>
</dbReference>
<dbReference type="InterPro" id="IPR009006">
    <property type="entry name" value="Ala_racemase/Decarboxylase_C"/>
</dbReference>